<keyword evidence="3" id="KW-1185">Reference proteome</keyword>
<organism evidence="2 3">
    <name type="scientific">Bordetella genomosp. 4</name>
    <dbReference type="NCBI Taxonomy" id="463044"/>
    <lineage>
        <taxon>Bacteria</taxon>
        <taxon>Pseudomonadati</taxon>
        <taxon>Pseudomonadota</taxon>
        <taxon>Betaproteobacteria</taxon>
        <taxon>Burkholderiales</taxon>
        <taxon>Alcaligenaceae</taxon>
        <taxon>Bordetella</taxon>
    </lineage>
</organism>
<accession>A0A261U7U2</accession>
<dbReference type="Proteomes" id="UP000216885">
    <property type="component" value="Unassembled WGS sequence"/>
</dbReference>
<reference evidence="2 3" key="1">
    <citation type="submission" date="2017-05" db="EMBL/GenBank/DDBJ databases">
        <title>Complete and WGS of Bordetella genogroups.</title>
        <authorList>
            <person name="Spilker T."/>
            <person name="LiPuma J."/>
        </authorList>
    </citation>
    <scope>NUCLEOTIDE SEQUENCE [LARGE SCALE GENOMIC DNA]</scope>
    <source>
        <strain evidence="2 3">AU9919</strain>
    </source>
</reference>
<protein>
    <submittedName>
        <fullName evidence="2">Phage head morphogenesis protein</fullName>
    </submittedName>
</protein>
<sequence>MARAPILPSSVSDPTGVDKLERGAINDFAKRLRRIRRAYIDAIDSFSPEPVVNKAYTFRLDQGLLRAVFDGLATFVDGVLLEGGESQLWFFETYVGVAYQRGTAQEFANLAQQYEAYKAGRQSLLSLISSEPYQARIALLRAREFEEMEGLSGSVRADMSRVLSDGLARGLNPREIATNLTEQTRISEGRANRIARTEVSTALRRARLDEADDAADRYGTQAKQMHMSALSPTTRPTHASRHAKLFTTDQQREWWAKDANSINCKCSTVTVLVDDEGKPLVPSIVDRARKNYEVMKAKGKGAWTEE</sequence>
<comment type="caution">
    <text evidence="2">The sequence shown here is derived from an EMBL/GenBank/DDBJ whole genome shotgun (WGS) entry which is preliminary data.</text>
</comment>
<dbReference type="EMBL" id="NEVQ01000012">
    <property type="protein sequence ID" value="OZI57661.1"/>
    <property type="molecule type" value="Genomic_DNA"/>
</dbReference>
<evidence type="ECO:0000313" key="2">
    <source>
        <dbReference type="EMBL" id="OZI57661.1"/>
    </source>
</evidence>
<dbReference type="RefSeq" id="WP_094837728.1">
    <property type="nucleotide sequence ID" value="NZ_NEVQ01000012.1"/>
</dbReference>
<dbReference type="AlphaFoldDB" id="A0A261U7U2"/>
<proteinExistence type="predicted"/>
<feature type="domain" description="Phage head morphogenesis" evidence="1">
    <location>
        <begin position="160"/>
        <end position="268"/>
    </location>
</feature>
<name>A0A261U7U2_9BORD</name>
<evidence type="ECO:0000259" key="1">
    <source>
        <dbReference type="Pfam" id="PF04233"/>
    </source>
</evidence>
<gene>
    <name evidence="2" type="ORF">CAL20_09815</name>
</gene>
<dbReference type="Pfam" id="PF04233">
    <property type="entry name" value="Phage_Mu_F"/>
    <property type="match status" value="1"/>
</dbReference>
<evidence type="ECO:0000313" key="3">
    <source>
        <dbReference type="Proteomes" id="UP000216885"/>
    </source>
</evidence>
<dbReference type="InterPro" id="IPR006528">
    <property type="entry name" value="Phage_head_morphogenesis_dom"/>
</dbReference>